<accession>A0A1I7H0G2</accession>
<gene>
    <name evidence="1" type="ORF">SAMN05216480_106159</name>
</gene>
<name>A0A1I7H0G2_9FLAO</name>
<organism evidence="1 2">
    <name type="scientific">Pustulibacterium marinum</name>
    <dbReference type="NCBI Taxonomy" id="1224947"/>
    <lineage>
        <taxon>Bacteria</taxon>
        <taxon>Pseudomonadati</taxon>
        <taxon>Bacteroidota</taxon>
        <taxon>Flavobacteriia</taxon>
        <taxon>Flavobacteriales</taxon>
        <taxon>Flavobacteriaceae</taxon>
        <taxon>Pustulibacterium</taxon>
    </lineage>
</organism>
<dbReference type="SUPFAM" id="SSF55144">
    <property type="entry name" value="LigT-like"/>
    <property type="match status" value="1"/>
</dbReference>
<evidence type="ECO:0000313" key="2">
    <source>
        <dbReference type="Proteomes" id="UP000199138"/>
    </source>
</evidence>
<dbReference type="OrthoDB" id="980044at2"/>
<evidence type="ECO:0000313" key="1">
    <source>
        <dbReference type="EMBL" id="SFU54198.1"/>
    </source>
</evidence>
<proteinExistence type="predicted"/>
<dbReference type="RefSeq" id="WP_093025049.1">
    <property type="nucleotide sequence ID" value="NZ_FPBK01000006.1"/>
</dbReference>
<dbReference type="Pfam" id="PF13563">
    <property type="entry name" value="2_5_RNA_ligase2"/>
    <property type="match status" value="1"/>
</dbReference>
<protein>
    <submittedName>
        <fullName evidence="1">2'-5' RNA ligase</fullName>
    </submittedName>
</protein>
<dbReference type="STRING" id="1224947.SAMN05216480_106159"/>
<dbReference type="Gene3D" id="3.90.1140.10">
    <property type="entry name" value="Cyclic phosphodiesterase"/>
    <property type="match status" value="1"/>
</dbReference>
<dbReference type="AlphaFoldDB" id="A0A1I7H0G2"/>
<dbReference type="EMBL" id="FPBK01000006">
    <property type="protein sequence ID" value="SFU54198.1"/>
    <property type="molecule type" value="Genomic_DNA"/>
</dbReference>
<dbReference type="GO" id="GO:0016874">
    <property type="term" value="F:ligase activity"/>
    <property type="evidence" value="ECO:0007669"/>
    <property type="project" value="UniProtKB-KW"/>
</dbReference>
<reference evidence="2" key="1">
    <citation type="submission" date="2016-10" db="EMBL/GenBank/DDBJ databases">
        <authorList>
            <person name="Varghese N."/>
            <person name="Submissions S."/>
        </authorList>
    </citation>
    <scope>NUCLEOTIDE SEQUENCE [LARGE SCALE GENOMIC DNA]</scope>
    <source>
        <strain evidence="2">CGMCC 1.12333</strain>
    </source>
</reference>
<dbReference type="InterPro" id="IPR009097">
    <property type="entry name" value="Cyclic_Pdiesterase"/>
</dbReference>
<keyword evidence="1" id="KW-0436">Ligase</keyword>
<sequence>MSTQQYSIAFIPNDTIIAYVKALKLQLGETIGWFSSKNAMAHITIGEMQVSHEALQHIHTIIEHISNDIRPFEIILEHLQTFENSGTLYLSIDAVAKDKLEEIMQIFHQRFTLQGSDKNPHMTIGRKLTPEQLAKGMDILHVSPKTFLLDSVSLRKFDPEVKQYEVIHTYSFTK</sequence>
<keyword evidence="2" id="KW-1185">Reference proteome</keyword>
<dbReference type="Proteomes" id="UP000199138">
    <property type="component" value="Unassembled WGS sequence"/>
</dbReference>